<dbReference type="Pfam" id="PF00612">
    <property type="entry name" value="IQ"/>
    <property type="match status" value="3"/>
</dbReference>
<evidence type="ECO:0000256" key="3">
    <source>
        <dbReference type="ARBA" id="ARBA00022737"/>
    </source>
</evidence>
<organism evidence="6 7">
    <name type="scientific">Polyrhizophydium stewartii</name>
    <dbReference type="NCBI Taxonomy" id="2732419"/>
    <lineage>
        <taxon>Eukaryota</taxon>
        <taxon>Fungi</taxon>
        <taxon>Fungi incertae sedis</taxon>
        <taxon>Chytridiomycota</taxon>
        <taxon>Chytridiomycota incertae sedis</taxon>
        <taxon>Chytridiomycetes</taxon>
        <taxon>Rhizophydiales</taxon>
        <taxon>Rhizophydiales incertae sedis</taxon>
        <taxon>Polyrhizophydium</taxon>
    </lineage>
</organism>
<dbReference type="Gene3D" id="1.20.5.190">
    <property type="match status" value="1"/>
</dbReference>
<proteinExistence type="predicted"/>
<dbReference type="EMBL" id="JADGIZ020000043">
    <property type="protein sequence ID" value="KAL2913652.1"/>
    <property type="molecule type" value="Genomic_DNA"/>
</dbReference>
<protein>
    <recommendedName>
        <fullName evidence="8">Spermatogenesis-associated protein 17</fullName>
    </recommendedName>
</protein>
<evidence type="ECO:0008006" key="8">
    <source>
        <dbReference type="Google" id="ProtNLM"/>
    </source>
</evidence>
<dbReference type="SMART" id="SM00015">
    <property type="entry name" value="IQ"/>
    <property type="match status" value="3"/>
</dbReference>
<gene>
    <name evidence="6" type="ORF">HK105_206812</name>
</gene>
<name>A0ABR4N2D8_9FUNG</name>
<feature type="coiled-coil region" evidence="5">
    <location>
        <begin position="118"/>
        <end position="154"/>
    </location>
</feature>
<evidence type="ECO:0000313" key="7">
    <source>
        <dbReference type="Proteomes" id="UP001527925"/>
    </source>
</evidence>
<keyword evidence="4" id="KW-0112">Calmodulin-binding</keyword>
<dbReference type="InterPro" id="IPR051185">
    <property type="entry name" value="ASPM"/>
</dbReference>
<reference evidence="6 7" key="1">
    <citation type="submission" date="2023-09" db="EMBL/GenBank/DDBJ databases">
        <title>Pangenome analysis of Batrachochytrium dendrobatidis and related Chytrids.</title>
        <authorList>
            <person name="Yacoub M.N."/>
            <person name="Stajich J.E."/>
            <person name="James T.Y."/>
        </authorList>
    </citation>
    <scope>NUCLEOTIDE SEQUENCE [LARGE SCALE GENOMIC DNA]</scope>
    <source>
        <strain evidence="6 7">JEL0888</strain>
    </source>
</reference>
<dbReference type="PANTHER" id="PTHR22706">
    <property type="entry name" value="ASSEMBLY FACTOR FOR SPINDLE MICROTUBULES"/>
    <property type="match status" value="1"/>
</dbReference>
<keyword evidence="7" id="KW-1185">Reference proteome</keyword>
<evidence type="ECO:0000256" key="5">
    <source>
        <dbReference type="SAM" id="Coils"/>
    </source>
</evidence>
<keyword evidence="2" id="KW-0963">Cytoplasm</keyword>
<dbReference type="PANTHER" id="PTHR22706:SF1">
    <property type="entry name" value="ASSEMBLY FACTOR FOR SPINDLE MICROTUBULES"/>
    <property type="match status" value="1"/>
</dbReference>
<evidence type="ECO:0000256" key="4">
    <source>
        <dbReference type="ARBA" id="ARBA00022860"/>
    </source>
</evidence>
<dbReference type="Proteomes" id="UP001527925">
    <property type="component" value="Unassembled WGS sequence"/>
</dbReference>
<evidence type="ECO:0000256" key="1">
    <source>
        <dbReference type="ARBA" id="ARBA00004496"/>
    </source>
</evidence>
<keyword evidence="3" id="KW-0677">Repeat</keyword>
<comment type="caution">
    <text evidence="6">The sequence shown here is derived from an EMBL/GenBank/DDBJ whole genome shotgun (WGS) entry which is preliminary data.</text>
</comment>
<accession>A0ABR4N2D8</accession>
<evidence type="ECO:0000313" key="6">
    <source>
        <dbReference type="EMBL" id="KAL2913652.1"/>
    </source>
</evidence>
<dbReference type="PROSITE" id="PS50096">
    <property type="entry name" value="IQ"/>
    <property type="match status" value="2"/>
</dbReference>
<sequence>MALAFAKIWQRRSDTVDEFFALSRDAETNRQREYDAAAMIQKHWRRHVCLTYFRTLKTLTLRIQRVFRGYRGRKRAAKIAIQLGHERRMRFYNSMATKIQKVWRGWLSRKHRFDFYARKRYIAQMDEMRRTLQMREAEQRTAFAAQEILQTEEKLERVAATRHHLLGTRAVPGVFARVNTAAALRQPDVIDEHGHFNPAKKIPESKLRSNPGLEAWVRANVGKNPRGICIKPPETPEPAPDEASKVAQGPFLASCNGWERPKHMLLRRKLEPLHPSLRVQTDYFDTRMFAREERRKDIAMRVSQRPFMTGKTPRPIATDYFLREEPYVPKNDDVFRKYKLEGNRVSKKDFKNVLGPVRSC</sequence>
<comment type="subcellular location">
    <subcellularLocation>
        <location evidence="1">Cytoplasm</location>
    </subcellularLocation>
</comment>
<keyword evidence="5" id="KW-0175">Coiled coil</keyword>
<dbReference type="InterPro" id="IPR000048">
    <property type="entry name" value="IQ_motif_EF-hand-BS"/>
</dbReference>
<evidence type="ECO:0000256" key="2">
    <source>
        <dbReference type="ARBA" id="ARBA00022490"/>
    </source>
</evidence>